<keyword evidence="3" id="KW-1185">Reference proteome</keyword>
<proteinExistence type="predicted"/>
<protein>
    <submittedName>
        <fullName evidence="2">Uncharacterized protein</fullName>
    </submittedName>
</protein>
<name>A0A8K0CQ83_IGNLU</name>
<feature type="region of interest" description="Disordered" evidence="1">
    <location>
        <begin position="122"/>
        <end position="162"/>
    </location>
</feature>
<evidence type="ECO:0000313" key="3">
    <source>
        <dbReference type="Proteomes" id="UP000801492"/>
    </source>
</evidence>
<comment type="caution">
    <text evidence="2">The sequence shown here is derived from an EMBL/GenBank/DDBJ whole genome shotgun (WGS) entry which is preliminary data.</text>
</comment>
<evidence type="ECO:0000256" key="1">
    <source>
        <dbReference type="SAM" id="MobiDB-lite"/>
    </source>
</evidence>
<sequence>MGFIHRHRNTLSLRSPEGFSLSRATSFNRHNVELFLKNLKSIHQRYPHPQFSDGSKIFNLDKAGTSIIPKTPKVLPKQEQNTATSGERGCLVTTCSIKYCEPDFLSNEVTNRSNPELYNISEQSNLASSSNQQSSTPSTSNIISPSTPGTPARKTNLTPSSR</sequence>
<feature type="compositionally biased region" description="Low complexity" evidence="1">
    <location>
        <begin position="122"/>
        <end position="147"/>
    </location>
</feature>
<evidence type="ECO:0000313" key="2">
    <source>
        <dbReference type="EMBL" id="KAF2889181.1"/>
    </source>
</evidence>
<dbReference type="Proteomes" id="UP000801492">
    <property type="component" value="Unassembled WGS sequence"/>
</dbReference>
<accession>A0A8K0CQ83</accession>
<organism evidence="2 3">
    <name type="scientific">Ignelater luminosus</name>
    <name type="common">Cucubano</name>
    <name type="synonym">Pyrophorus luminosus</name>
    <dbReference type="NCBI Taxonomy" id="2038154"/>
    <lineage>
        <taxon>Eukaryota</taxon>
        <taxon>Metazoa</taxon>
        <taxon>Ecdysozoa</taxon>
        <taxon>Arthropoda</taxon>
        <taxon>Hexapoda</taxon>
        <taxon>Insecta</taxon>
        <taxon>Pterygota</taxon>
        <taxon>Neoptera</taxon>
        <taxon>Endopterygota</taxon>
        <taxon>Coleoptera</taxon>
        <taxon>Polyphaga</taxon>
        <taxon>Elateriformia</taxon>
        <taxon>Elateroidea</taxon>
        <taxon>Elateridae</taxon>
        <taxon>Agrypninae</taxon>
        <taxon>Pyrophorini</taxon>
        <taxon>Ignelater</taxon>
    </lineage>
</organism>
<feature type="compositionally biased region" description="Polar residues" evidence="1">
    <location>
        <begin position="153"/>
        <end position="162"/>
    </location>
</feature>
<reference evidence="2" key="1">
    <citation type="submission" date="2019-08" db="EMBL/GenBank/DDBJ databases">
        <title>The genome of the North American firefly Photinus pyralis.</title>
        <authorList>
            <consortium name="Photinus pyralis genome working group"/>
            <person name="Fallon T.R."/>
            <person name="Sander Lower S.E."/>
            <person name="Weng J.-K."/>
        </authorList>
    </citation>
    <scope>NUCLEOTIDE SEQUENCE</scope>
    <source>
        <strain evidence="2">TRF0915ILg1</strain>
        <tissue evidence="2">Whole body</tissue>
    </source>
</reference>
<gene>
    <name evidence="2" type="ORF">ILUMI_16992</name>
</gene>
<dbReference type="AlphaFoldDB" id="A0A8K0CQ83"/>
<dbReference type="EMBL" id="VTPC01069973">
    <property type="protein sequence ID" value="KAF2889181.1"/>
    <property type="molecule type" value="Genomic_DNA"/>
</dbReference>